<dbReference type="CDD" id="cd06828">
    <property type="entry name" value="PLPDE_III_DapDC"/>
    <property type="match status" value="1"/>
</dbReference>
<keyword evidence="4 5" id="KW-0456">Lyase</keyword>
<dbReference type="InterPro" id="IPR009006">
    <property type="entry name" value="Ala_racemase/Decarboxylase_C"/>
</dbReference>
<evidence type="ECO:0000256" key="5">
    <source>
        <dbReference type="HAMAP-Rule" id="MF_02120"/>
    </source>
</evidence>
<dbReference type="EC" id="4.1.1.20" evidence="5 6"/>
<feature type="domain" description="Orn/DAP/Arg decarboxylase 2 C-terminal" evidence="8">
    <location>
        <begin position="29"/>
        <end position="373"/>
    </location>
</feature>
<feature type="modified residue" description="N6-(pyridoxal phosphate)lysine" evidence="5">
    <location>
        <position position="60"/>
    </location>
</feature>
<dbReference type="PANTHER" id="PTHR43727:SF2">
    <property type="entry name" value="GROUP IV DECARBOXYLASE"/>
    <property type="match status" value="1"/>
</dbReference>
<dbReference type="PROSITE" id="PS00879">
    <property type="entry name" value="ODR_DC_2_2"/>
    <property type="match status" value="1"/>
</dbReference>
<keyword evidence="5 7" id="KW-0457">Lysine biosynthesis</keyword>
<evidence type="ECO:0000256" key="2">
    <source>
        <dbReference type="ARBA" id="ARBA00022793"/>
    </source>
</evidence>
<feature type="binding site" evidence="5">
    <location>
        <position position="320"/>
    </location>
    <ligand>
        <name>substrate</name>
    </ligand>
</feature>
<evidence type="ECO:0000256" key="1">
    <source>
        <dbReference type="ARBA" id="ARBA00001933"/>
    </source>
</evidence>
<evidence type="ECO:0000256" key="4">
    <source>
        <dbReference type="ARBA" id="ARBA00023239"/>
    </source>
</evidence>
<evidence type="ECO:0000259" key="8">
    <source>
        <dbReference type="Pfam" id="PF00278"/>
    </source>
</evidence>
<feature type="binding site" evidence="5">
    <location>
        <position position="280"/>
    </location>
    <ligand>
        <name>substrate</name>
    </ligand>
</feature>
<feature type="binding site" evidence="5">
    <location>
        <position position="316"/>
    </location>
    <ligand>
        <name>substrate</name>
    </ligand>
</feature>
<dbReference type="InterPro" id="IPR002986">
    <property type="entry name" value="DAP_deCOOHase_LysA"/>
</dbReference>
<keyword evidence="5" id="KW-0028">Amino-acid biosynthesis</keyword>
<proteinExistence type="inferred from homology"/>
<feature type="binding site" evidence="5">
    <location>
        <position position="239"/>
    </location>
    <ligand>
        <name>pyridoxal 5'-phosphate</name>
        <dbReference type="ChEBI" id="CHEBI:597326"/>
    </ligand>
</feature>
<dbReference type="InterPro" id="IPR022657">
    <property type="entry name" value="De-COase2_CS"/>
</dbReference>
<dbReference type="Gene3D" id="3.20.20.10">
    <property type="entry name" value="Alanine racemase"/>
    <property type="match status" value="1"/>
</dbReference>
<feature type="binding site" evidence="5">
    <location>
        <begin position="277"/>
        <end position="280"/>
    </location>
    <ligand>
        <name>pyridoxal 5'-phosphate</name>
        <dbReference type="ChEBI" id="CHEBI:597326"/>
    </ligand>
</feature>
<organism evidence="10 11">
    <name type="scientific">Halomonas cibimaris</name>
    <dbReference type="NCBI Taxonomy" id="657012"/>
    <lineage>
        <taxon>Bacteria</taxon>
        <taxon>Pseudomonadati</taxon>
        <taxon>Pseudomonadota</taxon>
        <taxon>Gammaproteobacteria</taxon>
        <taxon>Oceanospirillales</taxon>
        <taxon>Halomonadaceae</taxon>
        <taxon>Halomonas</taxon>
    </lineage>
</organism>
<name>A0ABP7M0G3_9GAMM</name>
<feature type="domain" description="Orn/DAP/Arg decarboxylase 2 N-terminal" evidence="9">
    <location>
        <begin position="35"/>
        <end position="284"/>
    </location>
</feature>
<dbReference type="PRINTS" id="PR01181">
    <property type="entry name" value="DAPDCRBXLASE"/>
</dbReference>
<comment type="pathway">
    <text evidence="5 7">Amino-acid biosynthesis; L-lysine biosynthesis via DAP pathway; L-lysine from DL-2,6-diaminopimelate: step 1/1.</text>
</comment>
<dbReference type="InterPro" id="IPR029066">
    <property type="entry name" value="PLP-binding_barrel"/>
</dbReference>
<evidence type="ECO:0000313" key="11">
    <source>
        <dbReference type="Proteomes" id="UP001500133"/>
    </source>
</evidence>
<comment type="caution">
    <text evidence="10">The sequence shown here is derived from an EMBL/GenBank/DDBJ whole genome shotgun (WGS) entry which is preliminary data.</text>
</comment>
<dbReference type="NCBIfam" id="TIGR01048">
    <property type="entry name" value="lysA"/>
    <property type="match status" value="1"/>
</dbReference>
<keyword evidence="2 5" id="KW-0210">Decarboxylase</keyword>
<reference evidence="11" key="1">
    <citation type="journal article" date="2019" name="Int. J. Syst. Evol. Microbiol.">
        <title>The Global Catalogue of Microorganisms (GCM) 10K type strain sequencing project: providing services to taxonomists for standard genome sequencing and annotation.</title>
        <authorList>
            <consortium name="The Broad Institute Genomics Platform"/>
            <consortium name="The Broad Institute Genome Sequencing Center for Infectious Disease"/>
            <person name="Wu L."/>
            <person name="Ma J."/>
        </authorList>
    </citation>
    <scope>NUCLEOTIDE SEQUENCE [LARGE SCALE GENOMIC DNA]</scope>
    <source>
        <strain evidence="11">JCM 16914</strain>
    </source>
</reference>
<dbReference type="InterPro" id="IPR022644">
    <property type="entry name" value="De-COase2_N"/>
</dbReference>
<comment type="subunit">
    <text evidence="5">Homodimer.</text>
</comment>
<dbReference type="PRINTS" id="PR01179">
    <property type="entry name" value="ODADCRBXLASE"/>
</dbReference>
<comment type="catalytic activity">
    <reaction evidence="5 7">
        <text>meso-2,6-diaminopimelate + H(+) = L-lysine + CO2</text>
        <dbReference type="Rhea" id="RHEA:15101"/>
        <dbReference type="ChEBI" id="CHEBI:15378"/>
        <dbReference type="ChEBI" id="CHEBI:16526"/>
        <dbReference type="ChEBI" id="CHEBI:32551"/>
        <dbReference type="ChEBI" id="CHEBI:57791"/>
        <dbReference type="EC" id="4.1.1.20"/>
    </reaction>
</comment>
<comment type="function">
    <text evidence="5">Specifically catalyzes the decarboxylation of meso-diaminopimelate (meso-DAP) to L-lysine.</text>
</comment>
<keyword evidence="3 5" id="KW-0663">Pyridoxal phosphate</keyword>
<evidence type="ECO:0000313" key="10">
    <source>
        <dbReference type="EMBL" id="GAA3909458.1"/>
    </source>
</evidence>
<keyword evidence="11" id="KW-1185">Reference proteome</keyword>
<dbReference type="HAMAP" id="MF_02120">
    <property type="entry name" value="LysA"/>
    <property type="match status" value="1"/>
</dbReference>
<dbReference type="InterPro" id="IPR022653">
    <property type="entry name" value="De-COase2_pyr-phos_BS"/>
</dbReference>
<dbReference type="SUPFAM" id="SSF51419">
    <property type="entry name" value="PLP-binding barrel"/>
    <property type="match status" value="1"/>
</dbReference>
<protein>
    <recommendedName>
        <fullName evidence="5 6">Diaminopimelate decarboxylase</fullName>
        <shortName evidence="5">DAP decarboxylase</shortName>
        <shortName evidence="5">DAPDC</shortName>
        <ecNumber evidence="5 6">4.1.1.20</ecNumber>
    </recommendedName>
</protein>
<dbReference type="SUPFAM" id="SSF50621">
    <property type="entry name" value="Alanine racemase C-terminal domain-like"/>
    <property type="match status" value="1"/>
</dbReference>
<dbReference type="Gene3D" id="2.40.37.10">
    <property type="entry name" value="Lyase, Ornithine Decarboxylase, Chain A, domain 1"/>
    <property type="match status" value="1"/>
</dbReference>
<evidence type="ECO:0000256" key="7">
    <source>
        <dbReference type="RuleBase" id="RU003738"/>
    </source>
</evidence>
<feature type="binding site" evidence="5">
    <location>
        <position position="375"/>
    </location>
    <ligand>
        <name>substrate</name>
    </ligand>
</feature>
<dbReference type="EMBL" id="BAAAZT010000076">
    <property type="protein sequence ID" value="GAA3909458.1"/>
    <property type="molecule type" value="Genomic_DNA"/>
</dbReference>
<sequence length="425" mass="46104">MDHFNYRDGALFAENVALSRIAEEHGTPCYVYSRATLERHYRAYTQALGEHPHLICYAVKANANLAVLNVLARLGAGFDIVSVGELERVLQAGGDPAKVVFSGVAKQPAELARALEVGIKCFNVESRPELEQLNAVAGELGVTAPVSLRVNPDVDAGTHPYISTGLKDNKFGIAIGDAPAVYARAAELAHLNVVGLDCHIGSQLTETAPFLDALDRLLLLMERLREDGIELSHLDLGGGLGVTYRDETPPHPSDYARQLLERLARWDGAENLTLLFEPGRSIAANAGVLLTRVAFLKPGESKNFAIVDAAMNDQLRPALYDAWQAIVPVDARKERESAVYDVVGPVCETGDFLGKERKLAVAAGDLLAMRSAGAYGFVMASNYNSRPRPAEVMVDGDACHLVRRRERMEDLWAGEALLPERGASR</sequence>
<dbReference type="PROSITE" id="PS00878">
    <property type="entry name" value="ODR_DC_2_1"/>
    <property type="match status" value="1"/>
</dbReference>
<dbReference type="Pfam" id="PF00278">
    <property type="entry name" value="Orn_DAP_Arg_deC"/>
    <property type="match status" value="1"/>
</dbReference>
<feature type="binding site" evidence="5">
    <location>
        <position position="348"/>
    </location>
    <ligand>
        <name>substrate</name>
    </ligand>
</feature>
<dbReference type="PANTHER" id="PTHR43727">
    <property type="entry name" value="DIAMINOPIMELATE DECARBOXYLASE"/>
    <property type="match status" value="1"/>
</dbReference>
<accession>A0ABP7M0G3</accession>
<evidence type="ECO:0000256" key="3">
    <source>
        <dbReference type="ARBA" id="ARBA00022898"/>
    </source>
</evidence>
<dbReference type="InterPro" id="IPR022643">
    <property type="entry name" value="De-COase2_C"/>
</dbReference>
<comment type="similarity">
    <text evidence="5">Belongs to the Orn/Lys/Arg decarboxylase class-II family. LysA subfamily.</text>
</comment>
<dbReference type="Proteomes" id="UP001500133">
    <property type="component" value="Unassembled WGS sequence"/>
</dbReference>
<feature type="binding site" evidence="5">
    <location>
        <position position="375"/>
    </location>
    <ligand>
        <name>pyridoxal 5'-phosphate</name>
        <dbReference type="ChEBI" id="CHEBI:597326"/>
    </ligand>
</feature>
<comment type="cofactor">
    <cofactor evidence="1 5 7">
        <name>pyridoxal 5'-phosphate</name>
        <dbReference type="ChEBI" id="CHEBI:597326"/>
    </cofactor>
</comment>
<dbReference type="RefSeq" id="WP_344704815.1">
    <property type="nucleotide sequence ID" value="NZ_BAAAZT010000076.1"/>
</dbReference>
<dbReference type="InterPro" id="IPR000183">
    <property type="entry name" value="Orn/DAP/Arg_de-COase"/>
</dbReference>
<gene>
    <name evidence="5 10" type="primary">lysA</name>
    <name evidence="10" type="ORF">GCM10022228_20200</name>
</gene>
<evidence type="ECO:0000256" key="6">
    <source>
        <dbReference type="NCBIfam" id="TIGR01048"/>
    </source>
</evidence>
<evidence type="ECO:0000259" key="9">
    <source>
        <dbReference type="Pfam" id="PF02784"/>
    </source>
</evidence>
<dbReference type="Pfam" id="PF02784">
    <property type="entry name" value="Orn_Arg_deC_N"/>
    <property type="match status" value="1"/>
</dbReference>